<evidence type="ECO:0000256" key="2">
    <source>
        <dbReference type="ARBA" id="ARBA00022452"/>
    </source>
</evidence>
<keyword evidence="5" id="KW-1185">Reference proteome</keyword>
<dbReference type="AlphaFoldDB" id="A0A8C9Q0F4"/>
<dbReference type="InterPro" id="IPR027246">
    <property type="entry name" value="Porin_Euk/Tom40"/>
</dbReference>
<sequence length="58" mass="6334">MCKTGSVVPATYADLDKCSRDIFTKGYGFGSVKLFFKTKSESGLELQSQAQPAQRSPK</sequence>
<organism evidence="4 5">
    <name type="scientific">Spermophilus dauricus</name>
    <name type="common">Daurian ground squirrel</name>
    <dbReference type="NCBI Taxonomy" id="99837"/>
    <lineage>
        <taxon>Eukaryota</taxon>
        <taxon>Metazoa</taxon>
        <taxon>Chordata</taxon>
        <taxon>Craniata</taxon>
        <taxon>Vertebrata</taxon>
        <taxon>Euteleostomi</taxon>
        <taxon>Mammalia</taxon>
        <taxon>Eutheria</taxon>
        <taxon>Euarchontoglires</taxon>
        <taxon>Glires</taxon>
        <taxon>Rodentia</taxon>
        <taxon>Sciuromorpha</taxon>
        <taxon>Sciuridae</taxon>
        <taxon>Xerinae</taxon>
        <taxon>Marmotini</taxon>
        <taxon>Spermophilus</taxon>
    </lineage>
</organism>
<keyword evidence="2" id="KW-1134">Transmembrane beta strand</keyword>
<dbReference type="GO" id="GO:0055085">
    <property type="term" value="P:transmembrane transport"/>
    <property type="evidence" value="ECO:0007669"/>
    <property type="project" value="InterPro"/>
</dbReference>
<dbReference type="Ensembl" id="ENSSDAT00000019614.1">
    <property type="protein sequence ID" value="ENSSDAP00000017244.1"/>
    <property type="gene ID" value="ENSSDAG00000015621.1"/>
</dbReference>
<dbReference type="Pfam" id="PF01459">
    <property type="entry name" value="Porin_3"/>
    <property type="match status" value="1"/>
</dbReference>
<keyword evidence="3" id="KW-1000">Mitochondrion outer membrane</keyword>
<dbReference type="GO" id="GO:0005741">
    <property type="term" value="C:mitochondrial outer membrane"/>
    <property type="evidence" value="ECO:0007669"/>
    <property type="project" value="UniProtKB-SubCell"/>
</dbReference>
<evidence type="ECO:0000256" key="3">
    <source>
        <dbReference type="ARBA" id="ARBA00022787"/>
    </source>
</evidence>
<accession>A0A8C9Q0F4</accession>
<reference evidence="4" key="2">
    <citation type="submission" date="2025-09" db="UniProtKB">
        <authorList>
            <consortium name="Ensembl"/>
        </authorList>
    </citation>
    <scope>IDENTIFICATION</scope>
</reference>
<protein>
    <submittedName>
        <fullName evidence="4">Uncharacterized protein</fullName>
    </submittedName>
</protein>
<evidence type="ECO:0000313" key="4">
    <source>
        <dbReference type="Ensembl" id="ENSSDAP00000017244.1"/>
    </source>
</evidence>
<name>A0A8C9Q0F4_SPEDA</name>
<evidence type="ECO:0000313" key="5">
    <source>
        <dbReference type="Proteomes" id="UP000694422"/>
    </source>
</evidence>
<dbReference type="Proteomes" id="UP000694422">
    <property type="component" value="Unplaced"/>
</dbReference>
<keyword evidence="3" id="KW-0496">Mitochondrion</keyword>
<keyword evidence="2" id="KW-0812">Transmembrane</keyword>
<dbReference type="InterPro" id="IPR023614">
    <property type="entry name" value="Porin_dom_sf"/>
</dbReference>
<dbReference type="Gene3D" id="2.40.160.10">
    <property type="entry name" value="Porin"/>
    <property type="match status" value="1"/>
</dbReference>
<reference evidence="4" key="1">
    <citation type="submission" date="2025-08" db="UniProtKB">
        <authorList>
            <consortium name="Ensembl"/>
        </authorList>
    </citation>
    <scope>IDENTIFICATION</scope>
</reference>
<evidence type="ECO:0000256" key="1">
    <source>
        <dbReference type="ARBA" id="ARBA00004294"/>
    </source>
</evidence>
<comment type="subcellular location">
    <subcellularLocation>
        <location evidence="1">Mitochondrion outer membrane</location>
    </subcellularLocation>
</comment>
<proteinExistence type="predicted"/>
<keyword evidence="2" id="KW-0472">Membrane</keyword>